<accession>A0A1F7FED0</accession>
<feature type="chain" id="PRO_5009528655" evidence="1">
    <location>
        <begin position="25"/>
        <end position="228"/>
    </location>
</feature>
<feature type="signal peptide" evidence="1">
    <location>
        <begin position="1"/>
        <end position="24"/>
    </location>
</feature>
<evidence type="ECO:0000256" key="1">
    <source>
        <dbReference type="SAM" id="SignalP"/>
    </source>
</evidence>
<dbReference type="Proteomes" id="UP000179243">
    <property type="component" value="Unassembled WGS sequence"/>
</dbReference>
<protein>
    <submittedName>
        <fullName evidence="2">Uncharacterized protein</fullName>
    </submittedName>
</protein>
<proteinExistence type="predicted"/>
<gene>
    <name evidence="2" type="ORF">A2519_10145</name>
</gene>
<reference evidence="2 3" key="1">
    <citation type="journal article" date="2016" name="Nat. Commun.">
        <title>Thousands of microbial genomes shed light on interconnected biogeochemical processes in an aquifer system.</title>
        <authorList>
            <person name="Anantharaman K."/>
            <person name="Brown C.T."/>
            <person name="Hug L.A."/>
            <person name="Sharon I."/>
            <person name="Castelle C.J."/>
            <person name="Probst A.J."/>
            <person name="Thomas B.C."/>
            <person name="Singh A."/>
            <person name="Wilkins M.J."/>
            <person name="Karaoz U."/>
            <person name="Brodie E.L."/>
            <person name="Williams K.H."/>
            <person name="Hubbard S.S."/>
            <person name="Banfield J.F."/>
        </authorList>
    </citation>
    <scope>NUCLEOTIDE SEQUENCE [LARGE SCALE GENOMIC DNA]</scope>
</reference>
<keyword evidence="1" id="KW-0732">Signal</keyword>
<dbReference type="AlphaFoldDB" id="A0A1F7FED0"/>
<name>A0A1F7FED0_UNCRA</name>
<dbReference type="EMBL" id="MFYX01000064">
    <property type="protein sequence ID" value="OGK05025.1"/>
    <property type="molecule type" value="Genomic_DNA"/>
</dbReference>
<comment type="caution">
    <text evidence="2">The sequence shown here is derived from an EMBL/GenBank/DDBJ whole genome shotgun (WGS) entry which is preliminary data.</text>
</comment>
<organism evidence="2 3">
    <name type="scientific">Candidatus Raymondbacteria bacterium RIFOXYD12_FULL_49_13</name>
    <dbReference type="NCBI Taxonomy" id="1817890"/>
    <lineage>
        <taxon>Bacteria</taxon>
        <taxon>Raymondiibacteriota</taxon>
    </lineage>
</organism>
<sequence length="228" mass="24784">MKSGTAALFLTGILLVALPAATNAYSFTAWTSMTGKKTLAINPFLYKPLSPTDNLSMDLVAAYGLSENKDIFVNFASMYLHPGTYASSWIMPRYNFGNNRTIALLVGSDGNNIFGGPQFHFLKESERFAVEVNVNGTMNSVFDAGLVSAVIAPVYKILPNVLHPYIEVDPSMDFTGSFALALVPGCWIGIPSTRHQASIAVPLTNMAGNGDICVGITLWYWYAFDFNN</sequence>
<evidence type="ECO:0000313" key="3">
    <source>
        <dbReference type="Proteomes" id="UP000179243"/>
    </source>
</evidence>
<evidence type="ECO:0000313" key="2">
    <source>
        <dbReference type="EMBL" id="OGK05025.1"/>
    </source>
</evidence>